<comment type="caution">
    <text evidence="2">The sequence shown here is derived from an EMBL/GenBank/DDBJ whole genome shotgun (WGS) entry which is preliminary data.</text>
</comment>
<sequence>MSEQSFDLAEKLLTLNPKKRLTASEWHEFETKKRRRQERKKLQDAQKQAQFQERQLKSQDTSSTTELSKILPNLPPTGPKDKSAEPDEGSQAPETENESK</sequence>
<accession>A0AAW0FEP2</accession>
<dbReference type="EMBL" id="JASBNA010000063">
    <property type="protein sequence ID" value="KAK7679131.1"/>
    <property type="molecule type" value="Genomic_DNA"/>
</dbReference>
<name>A0AAW0FEP2_9APHY</name>
<feature type="compositionally biased region" description="Polar residues" evidence="1">
    <location>
        <begin position="45"/>
        <end position="67"/>
    </location>
</feature>
<evidence type="ECO:0000256" key="1">
    <source>
        <dbReference type="SAM" id="MobiDB-lite"/>
    </source>
</evidence>
<dbReference type="AlphaFoldDB" id="A0AAW0FEP2"/>
<proteinExistence type="predicted"/>
<evidence type="ECO:0000313" key="3">
    <source>
        <dbReference type="Proteomes" id="UP001385951"/>
    </source>
</evidence>
<reference evidence="2 3" key="1">
    <citation type="submission" date="2022-09" db="EMBL/GenBank/DDBJ databases">
        <authorList>
            <person name="Palmer J.M."/>
        </authorList>
    </citation>
    <scope>NUCLEOTIDE SEQUENCE [LARGE SCALE GENOMIC DNA]</scope>
    <source>
        <strain evidence="2 3">DSM 7382</strain>
    </source>
</reference>
<feature type="region of interest" description="Disordered" evidence="1">
    <location>
        <begin position="26"/>
        <end position="100"/>
    </location>
</feature>
<protein>
    <submittedName>
        <fullName evidence="2">Uncharacterized protein</fullName>
    </submittedName>
</protein>
<gene>
    <name evidence="2" type="ORF">QCA50_017893</name>
</gene>
<evidence type="ECO:0000313" key="2">
    <source>
        <dbReference type="EMBL" id="KAK7679131.1"/>
    </source>
</evidence>
<dbReference type="Proteomes" id="UP001385951">
    <property type="component" value="Unassembled WGS sequence"/>
</dbReference>
<organism evidence="2 3">
    <name type="scientific">Cerrena zonata</name>
    <dbReference type="NCBI Taxonomy" id="2478898"/>
    <lineage>
        <taxon>Eukaryota</taxon>
        <taxon>Fungi</taxon>
        <taxon>Dikarya</taxon>
        <taxon>Basidiomycota</taxon>
        <taxon>Agaricomycotina</taxon>
        <taxon>Agaricomycetes</taxon>
        <taxon>Polyporales</taxon>
        <taxon>Cerrenaceae</taxon>
        <taxon>Cerrena</taxon>
    </lineage>
</organism>
<keyword evidence="3" id="KW-1185">Reference proteome</keyword>